<dbReference type="InterPro" id="IPR000160">
    <property type="entry name" value="GGDEF_dom"/>
</dbReference>
<dbReference type="InterPro" id="IPR011006">
    <property type="entry name" value="CheY-like_superfamily"/>
</dbReference>
<dbReference type="FunFam" id="3.40.50.2300:FF:000574">
    <property type="entry name" value="Response regulator PleD"/>
    <property type="match status" value="1"/>
</dbReference>
<dbReference type="CDD" id="cd01949">
    <property type="entry name" value="GGDEF"/>
    <property type="match status" value="1"/>
</dbReference>
<dbReference type="Proteomes" id="UP000316801">
    <property type="component" value="Unassembled WGS sequence"/>
</dbReference>
<dbReference type="SUPFAM" id="SSF52172">
    <property type="entry name" value="CheY-like"/>
    <property type="match status" value="2"/>
</dbReference>
<evidence type="ECO:0000313" key="7">
    <source>
        <dbReference type="Proteomes" id="UP000316801"/>
    </source>
</evidence>
<dbReference type="InterPro" id="IPR043128">
    <property type="entry name" value="Rev_trsase/Diguanyl_cyclase"/>
</dbReference>
<dbReference type="PROSITE" id="PS50887">
    <property type="entry name" value="GGDEF"/>
    <property type="match status" value="1"/>
</dbReference>
<gene>
    <name evidence="6" type="ORF">FNA46_00175</name>
</gene>
<dbReference type="EMBL" id="VJMG01000001">
    <property type="protein sequence ID" value="TRL43461.1"/>
    <property type="molecule type" value="Genomic_DNA"/>
</dbReference>
<dbReference type="FunFam" id="3.30.70.270:FF:000001">
    <property type="entry name" value="Diguanylate cyclase domain protein"/>
    <property type="match status" value="1"/>
</dbReference>
<dbReference type="RefSeq" id="WP_142880318.1">
    <property type="nucleotide sequence ID" value="NZ_VJMG01000001.1"/>
</dbReference>
<comment type="caution">
    <text evidence="6">The sequence shown here is derived from an EMBL/GenBank/DDBJ whole genome shotgun (WGS) entry which is preliminary data.</text>
</comment>
<dbReference type="AlphaFoldDB" id="A0A549TIU1"/>
<dbReference type="SMART" id="SM00267">
    <property type="entry name" value="GGDEF"/>
    <property type="match status" value="1"/>
</dbReference>
<dbReference type="Gene3D" id="6.10.250.690">
    <property type="match status" value="1"/>
</dbReference>
<evidence type="ECO:0000313" key="6">
    <source>
        <dbReference type="EMBL" id="TRL43461.1"/>
    </source>
</evidence>
<dbReference type="PANTHER" id="PTHR45138">
    <property type="entry name" value="REGULATORY COMPONENTS OF SENSORY TRANSDUCTION SYSTEM"/>
    <property type="match status" value="1"/>
</dbReference>
<feature type="modified residue" description="4-aspartylphosphate" evidence="3">
    <location>
        <position position="53"/>
    </location>
</feature>
<evidence type="ECO:0000256" key="2">
    <source>
        <dbReference type="ARBA" id="ARBA00034247"/>
    </source>
</evidence>
<dbReference type="NCBIfam" id="NF007135">
    <property type="entry name" value="PRK09581.1"/>
    <property type="match status" value="1"/>
</dbReference>
<sequence length="455" mass="49684">MTARILVVDDVPANVTLLEARLIAEYFEVLSASSGPQALDIVASTPVDIILLDVMMPGMDGFEVCARLKADPQSAHIPVVMVTALDQPADRVQGLKAGADDFLTKPVNDLQLVSRVKSLVRLKTLSDELRIRAETARKIGVDDAFRLDLMDGPGRVLLVDNRAASQERIVRTLKPVAEVDALSDPQAALFQAAESPVDLVIVNAAGDEYDPLRLCAQLRLLERTRFLPLLLVTDTGDEDMVIRALDLGVNDYIMRPVDPNELVARTLTQIKRKRYNDRLRASLSQTIELAVTDGLTGLSNRRSLDSHLKTLFNRAASRMRPLSVCMTDIDRFKQVNDTYGHDAGDEVLREFARRIRSTVRGADLACRYGGEEFVVVMPDTDAAAAAAIAERLRAIIEGEPFVLNQGTQRLSITASIGIASNASGIDTPEHLLKQADRALYAAKLAGRNRVVASAA</sequence>
<dbReference type="GO" id="GO:1902201">
    <property type="term" value="P:negative regulation of bacterial-type flagellum-dependent cell motility"/>
    <property type="evidence" value="ECO:0007669"/>
    <property type="project" value="TreeGrafter"/>
</dbReference>
<dbReference type="InterPro" id="IPR050469">
    <property type="entry name" value="Diguanylate_Cyclase"/>
</dbReference>
<evidence type="ECO:0000259" key="5">
    <source>
        <dbReference type="PROSITE" id="PS50887"/>
    </source>
</evidence>
<dbReference type="EC" id="2.7.7.65" evidence="1"/>
<comment type="catalytic activity">
    <reaction evidence="2">
        <text>2 GTP = 3',3'-c-di-GMP + 2 diphosphate</text>
        <dbReference type="Rhea" id="RHEA:24898"/>
        <dbReference type="ChEBI" id="CHEBI:33019"/>
        <dbReference type="ChEBI" id="CHEBI:37565"/>
        <dbReference type="ChEBI" id="CHEBI:58805"/>
        <dbReference type="EC" id="2.7.7.65"/>
    </reaction>
</comment>
<dbReference type="SMART" id="SM00448">
    <property type="entry name" value="REC"/>
    <property type="match status" value="2"/>
</dbReference>
<feature type="domain" description="GGDEF" evidence="5">
    <location>
        <begin position="320"/>
        <end position="455"/>
    </location>
</feature>
<organism evidence="6 7">
    <name type="scientific">Rhizobium straminoryzae</name>
    <dbReference type="NCBI Taxonomy" id="1387186"/>
    <lineage>
        <taxon>Bacteria</taxon>
        <taxon>Pseudomonadati</taxon>
        <taxon>Pseudomonadota</taxon>
        <taxon>Alphaproteobacteria</taxon>
        <taxon>Hyphomicrobiales</taxon>
        <taxon>Rhizobiaceae</taxon>
        <taxon>Rhizobium/Agrobacterium group</taxon>
        <taxon>Rhizobium</taxon>
    </lineage>
</organism>
<dbReference type="Pfam" id="PF00990">
    <property type="entry name" value="GGDEF"/>
    <property type="match status" value="1"/>
</dbReference>
<feature type="domain" description="Response regulatory" evidence="4">
    <location>
        <begin position="4"/>
        <end position="120"/>
    </location>
</feature>
<dbReference type="CDD" id="cd17538">
    <property type="entry name" value="REC_D1_PleD-like"/>
    <property type="match status" value="1"/>
</dbReference>
<proteinExistence type="predicted"/>
<evidence type="ECO:0000256" key="3">
    <source>
        <dbReference type="PROSITE-ProRule" id="PRU00169"/>
    </source>
</evidence>
<feature type="domain" description="Response regulatory" evidence="4">
    <location>
        <begin position="155"/>
        <end position="270"/>
    </location>
</feature>
<dbReference type="GO" id="GO:0000160">
    <property type="term" value="P:phosphorelay signal transduction system"/>
    <property type="evidence" value="ECO:0007669"/>
    <property type="project" value="InterPro"/>
</dbReference>
<reference evidence="6 7" key="1">
    <citation type="submission" date="2019-07" db="EMBL/GenBank/DDBJ databases">
        <title>Ln-dependent methylotrophs.</title>
        <authorList>
            <person name="Tani A."/>
        </authorList>
    </citation>
    <scope>NUCLEOTIDE SEQUENCE [LARGE SCALE GENOMIC DNA]</scope>
    <source>
        <strain evidence="6 7">SM12</strain>
    </source>
</reference>
<dbReference type="PANTHER" id="PTHR45138:SF9">
    <property type="entry name" value="DIGUANYLATE CYCLASE DGCM-RELATED"/>
    <property type="match status" value="1"/>
</dbReference>
<keyword evidence="7" id="KW-1185">Reference proteome</keyword>
<dbReference type="InterPro" id="IPR001789">
    <property type="entry name" value="Sig_transdc_resp-reg_receiver"/>
</dbReference>
<comment type="caution">
    <text evidence="3">Lacks conserved residue(s) required for the propagation of feature annotation.</text>
</comment>
<dbReference type="Gene3D" id="3.30.70.270">
    <property type="match status" value="1"/>
</dbReference>
<dbReference type="Gene3D" id="3.40.50.2300">
    <property type="match status" value="1"/>
</dbReference>
<accession>A0A549TIU1</accession>
<protein>
    <recommendedName>
        <fullName evidence="1">diguanylate cyclase</fullName>
        <ecNumber evidence="1">2.7.7.65</ecNumber>
    </recommendedName>
</protein>
<name>A0A549TIU1_9HYPH</name>
<dbReference type="GO" id="GO:0052621">
    <property type="term" value="F:diguanylate cyclase activity"/>
    <property type="evidence" value="ECO:0007669"/>
    <property type="project" value="UniProtKB-EC"/>
</dbReference>
<dbReference type="GO" id="GO:0043709">
    <property type="term" value="P:cell adhesion involved in single-species biofilm formation"/>
    <property type="evidence" value="ECO:0007669"/>
    <property type="project" value="TreeGrafter"/>
</dbReference>
<dbReference type="PROSITE" id="PS50110">
    <property type="entry name" value="RESPONSE_REGULATORY"/>
    <property type="match status" value="2"/>
</dbReference>
<dbReference type="Pfam" id="PF00072">
    <property type="entry name" value="Response_reg"/>
    <property type="match status" value="2"/>
</dbReference>
<dbReference type="NCBIfam" id="TIGR00254">
    <property type="entry name" value="GGDEF"/>
    <property type="match status" value="1"/>
</dbReference>
<dbReference type="InterPro" id="IPR029787">
    <property type="entry name" value="Nucleotide_cyclase"/>
</dbReference>
<evidence type="ECO:0000259" key="4">
    <source>
        <dbReference type="PROSITE" id="PS50110"/>
    </source>
</evidence>
<evidence type="ECO:0000256" key="1">
    <source>
        <dbReference type="ARBA" id="ARBA00012528"/>
    </source>
</evidence>
<dbReference type="GO" id="GO:0005886">
    <property type="term" value="C:plasma membrane"/>
    <property type="evidence" value="ECO:0007669"/>
    <property type="project" value="TreeGrafter"/>
</dbReference>
<dbReference type="SUPFAM" id="SSF55073">
    <property type="entry name" value="Nucleotide cyclase"/>
    <property type="match status" value="1"/>
</dbReference>
<keyword evidence="3" id="KW-0597">Phosphoprotein</keyword>